<dbReference type="Proteomes" id="UP001163223">
    <property type="component" value="Chromosome"/>
</dbReference>
<reference evidence="1" key="1">
    <citation type="submission" date="2022-11" db="EMBL/GenBank/DDBJ databases">
        <title>beta-Carotene-producing bacterium, Jeongeuplla avenae sp. nov., alleviates the salt stress of Arabidopsis seedlings.</title>
        <authorList>
            <person name="Jiang L."/>
            <person name="Lee J."/>
        </authorList>
    </citation>
    <scope>NUCLEOTIDE SEQUENCE</scope>
    <source>
        <strain evidence="1">DY_R2A_6</strain>
    </source>
</reference>
<accession>A0ACD4NMB6</accession>
<evidence type="ECO:0000313" key="1">
    <source>
        <dbReference type="EMBL" id="WAJ28001.1"/>
    </source>
</evidence>
<proteinExistence type="predicted"/>
<protein>
    <submittedName>
        <fullName evidence="1">Uncharacterized protein</fullName>
    </submittedName>
</protein>
<organism evidence="1 2">
    <name type="scientific">Antarcticirhabdus aurantiaca</name>
    <dbReference type="NCBI Taxonomy" id="2606717"/>
    <lineage>
        <taxon>Bacteria</taxon>
        <taxon>Pseudomonadati</taxon>
        <taxon>Pseudomonadota</taxon>
        <taxon>Alphaproteobacteria</taxon>
        <taxon>Hyphomicrobiales</taxon>
        <taxon>Aurantimonadaceae</taxon>
        <taxon>Antarcticirhabdus</taxon>
    </lineage>
</organism>
<keyword evidence="2" id="KW-1185">Reference proteome</keyword>
<name>A0ACD4NMB6_9HYPH</name>
<sequence>MHDVSPLSGPVTEDDVTVEVRIYRALGEAAGWVLEVIDEGGGSTVWADPFPTDREALRAFRAAVEEYGIDSFAEAPSTTLH</sequence>
<gene>
    <name evidence="1" type="ORF">OXU80_24755</name>
</gene>
<dbReference type="EMBL" id="CP113520">
    <property type="protein sequence ID" value="WAJ28001.1"/>
    <property type="molecule type" value="Genomic_DNA"/>
</dbReference>
<evidence type="ECO:0000313" key="2">
    <source>
        <dbReference type="Proteomes" id="UP001163223"/>
    </source>
</evidence>